<dbReference type="RefSeq" id="WP_128916148.1">
    <property type="nucleotide sequence ID" value="NZ_LBJC01000012.1"/>
</dbReference>
<feature type="compositionally biased region" description="Basic and acidic residues" evidence="1">
    <location>
        <begin position="92"/>
        <end position="101"/>
    </location>
</feature>
<sequence>MAYECPNTEKLCQCDPDSPDPALRPCALATRVGKFLRMILDDNNLNDNNGNVALVAARKLRSLQQAENYDIARQLETKFYDDADATKIFKRGREREREEISRQPQAPPEFYDGDGYPRWDEIALVCQRQIAQGLKRAKNAGEEEFINDMAGRMMFRQPSEAQGRWLFDIFIRFGGPCNRRTLRFHW</sequence>
<name>A0A4Q0SJB6_9BRAD</name>
<gene>
    <name evidence="2" type="ORF">XH99_01050</name>
</gene>
<dbReference type="AlphaFoldDB" id="A0A4Q0SJB6"/>
<accession>A0A4Q0SJB6</accession>
<protein>
    <submittedName>
        <fullName evidence="2">Uncharacterized protein</fullName>
    </submittedName>
</protein>
<evidence type="ECO:0000313" key="2">
    <source>
        <dbReference type="EMBL" id="RXH38379.1"/>
    </source>
</evidence>
<proteinExistence type="predicted"/>
<evidence type="ECO:0000256" key="1">
    <source>
        <dbReference type="SAM" id="MobiDB-lite"/>
    </source>
</evidence>
<reference evidence="2 3" key="1">
    <citation type="submission" date="2015-04" db="EMBL/GenBank/DDBJ databases">
        <title>Comparative genomics of rhizobia nodulating Arachis hypogaea in China.</title>
        <authorList>
            <person name="Li Y."/>
        </authorList>
    </citation>
    <scope>NUCLEOTIDE SEQUENCE [LARGE SCALE GENOMIC DNA]</scope>
    <source>
        <strain evidence="2 3">CCBAU 51757</strain>
    </source>
</reference>
<keyword evidence="3" id="KW-1185">Reference proteome</keyword>
<dbReference type="OrthoDB" id="9770043at2"/>
<comment type="caution">
    <text evidence="2">The sequence shown here is derived from an EMBL/GenBank/DDBJ whole genome shotgun (WGS) entry which is preliminary data.</text>
</comment>
<evidence type="ECO:0000313" key="3">
    <source>
        <dbReference type="Proteomes" id="UP000289546"/>
    </source>
</evidence>
<dbReference type="Proteomes" id="UP000289546">
    <property type="component" value="Unassembled WGS sequence"/>
</dbReference>
<organism evidence="2 3">
    <name type="scientific">Bradyrhizobium nanningense</name>
    <dbReference type="NCBI Taxonomy" id="1325118"/>
    <lineage>
        <taxon>Bacteria</taxon>
        <taxon>Pseudomonadati</taxon>
        <taxon>Pseudomonadota</taxon>
        <taxon>Alphaproteobacteria</taxon>
        <taxon>Hyphomicrobiales</taxon>
        <taxon>Nitrobacteraceae</taxon>
        <taxon>Bradyrhizobium</taxon>
    </lineage>
</organism>
<feature type="region of interest" description="Disordered" evidence="1">
    <location>
        <begin position="92"/>
        <end position="112"/>
    </location>
</feature>
<dbReference type="EMBL" id="LBJQ01000005">
    <property type="protein sequence ID" value="RXH38379.1"/>
    <property type="molecule type" value="Genomic_DNA"/>
</dbReference>